<proteinExistence type="predicted"/>
<gene>
    <name evidence="1" type="ORF">FRX31_019828</name>
</gene>
<dbReference type="Proteomes" id="UP000554482">
    <property type="component" value="Unassembled WGS sequence"/>
</dbReference>
<dbReference type="PANTHER" id="PTHR33448">
    <property type="entry name" value="CHLOROPLAST PROTEIN HCF243-RELATED"/>
    <property type="match status" value="1"/>
</dbReference>
<evidence type="ECO:0000313" key="2">
    <source>
        <dbReference type="Proteomes" id="UP000554482"/>
    </source>
</evidence>
<dbReference type="Gene3D" id="2.60.60.20">
    <property type="entry name" value="PLAT/LH2 domain"/>
    <property type="match status" value="1"/>
</dbReference>
<dbReference type="EMBL" id="JABWDY010023965">
    <property type="protein sequence ID" value="KAF5190583.1"/>
    <property type="molecule type" value="Genomic_DNA"/>
</dbReference>
<dbReference type="SUPFAM" id="SSF49723">
    <property type="entry name" value="Lipase/lipooxygenase domain (PLAT/LH2 domain)"/>
    <property type="match status" value="1"/>
</dbReference>
<dbReference type="InterPro" id="IPR010417">
    <property type="entry name" value="Embryo-specific_ATS3"/>
</dbReference>
<dbReference type="OrthoDB" id="1919674at2759"/>
<protein>
    <submittedName>
        <fullName evidence="1">Plat domain-containing protein</fullName>
    </submittedName>
</protein>
<dbReference type="InterPro" id="IPR036392">
    <property type="entry name" value="PLAT/LH2_dom_sf"/>
</dbReference>
<dbReference type="Pfam" id="PF06232">
    <property type="entry name" value="ATS3"/>
    <property type="match status" value="1"/>
</dbReference>
<keyword evidence="2" id="KW-1185">Reference proteome</keyword>
<name>A0A7J6W0H0_THATH</name>
<evidence type="ECO:0000313" key="1">
    <source>
        <dbReference type="EMBL" id="KAF5190583.1"/>
    </source>
</evidence>
<accession>A0A7J6W0H0</accession>
<reference evidence="1 2" key="1">
    <citation type="submission" date="2020-06" db="EMBL/GenBank/DDBJ databases">
        <title>Transcriptomic and genomic resources for Thalictrum thalictroides and T. hernandezii: Facilitating candidate gene discovery in an emerging model plant lineage.</title>
        <authorList>
            <person name="Arias T."/>
            <person name="Riano-Pachon D.M."/>
            <person name="Di Stilio V.S."/>
        </authorList>
    </citation>
    <scope>NUCLEOTIDE SEQUENCE [LARGE SCALE GENOMIC DNA]</scope>
    <source>
        <strain evidence="2">cv. WT478/WT964</strain>
        <tissue evidence="1">Leaves</tissue>
    </source>
</reference>
<dbReference type="AlphaFoldDB" id="A0A7J6W0H0"/>
<comment type="caution">
    <text evidence="1">The sequence shown here is derived from an EMBL/GenBank/DDBJ whole genome shotgun (WGS) entry which is preliminary data.</text>
</comment>
<organism evidence="1 2">
    <name type="scientific">Thalictrum thalictroides</name>
    <name type="common">Rue-anemone</name>
    <name type="synonym">Anemone thalictroides</name>
    <dbReference type="NCBI Taxonomy" id="46969"/>
    <lineage>
        <taxon>Eukaryota</taxon>
        <taxon>Viridiplantae</taxon>
        <taxon>Streptophyta</taxon>
        <taxon>Embryophyta</taxon>
        <taxon>Tracheophyta</taxon>
        <taxon>Spermatophyta</taxon>
        <taxon>Magnoliopsida</taxon>
        <taxon>Ranunculales</taxon>
        <taxon>Ranunculaceae</taxon>
        <taxon>Thalictroideae</taxon>
        <taxon>Thalictrum</taxon>
    </lineage>
</organism>
<dbReference type="PANTHER" id="PTHR33448:SF3">
    <property type="entry name" value="OS09G0370000 PROTEIN"/>
    <property type="match status" value="1"/>
</dbReference>
<sequence>MMVQSDDCVYTVYIRTGSIFKAGTDSIMSLTLLDSYGKSIAIPNLETWGGLMGPDYNYFERGNLDIFSGRGKCLDTPVCAMNITSDGTGPHHGWCNNRGGQASPSLWPKTRPNSLEITEPSSPKVTCAGQIKIRPKKTSSNKKWESVMDEEIEMVHNKKNVTKSSVKVENYGLKKDKRHFLNSLRCFGTFKGSESDAITSIDDKEEQETQVSIEDSELNGKWFMVLQDNNNNNKMVRVAKEEERVGRDGSSVEYGCDQSVVPPSDALLLMRCRSAPTKNLLVEKEEEEEELVYLDQEEKTDSSLILMKCYGPADLLKVNSDIQNENRLVGGMKDPLSRSRRWRRS</sequence>